<dbReference type="EMBL" id="MSFN02000001">
    <property type="protein sequence ID" value="PTU25071.1"/>
    <property type="molecule type" value="Genomic_DNA"/>
</dbReference>
<protein>
    <submittedName>
        <fullName evidence="2">Uncharacterized protein</fullName>
    </submittedName>
</protein>
<dbReference type="VEuPathDB" id="FungiDB:P175DRAFT_0520886"/>
<proteinExistence type="predicted"/>
<dbReference type="AlphaFoldDB" id="A0A2T5M957"/>
<feature type="compositionally biased region" description="Basic residues" evidence="1">
    <location>
        <begin position="210"/>
        <end position="222"/>
    </location>
</feature>
<dbReference type="OrthoDB" id="4468586at2759"/>
<feature type="region of interest" description="Disordered" evidence="1">
    <location>
        <begin position="203"/>
        <end position="229"/>
    </location>
</feature>
<sequence>MTSNPSNPAVDELLTVRVDRHDQATNIKEGTYNLDSIMVLQNQEDLHVWLVFVRTTLRIHGMEDLLDYEIPRPSQDNPKYSIWETCSLKVYADEFLQKLQRTVDGRSCYRYKYWREIIEIRRHDYATVEQYVTAVVQKTIITNRLDMPLTPYQALAILLRGIEDEYESFVDLTYHRLPENAAKDLTWSQFFNICGEVKQKARYMPASKGKNNRRSRTPRKHSPPQNINH</sequence>
<dbReference type="RefSeq" id="XP_040756463.1">
    <property type="nucleotide sequence ID" value="XM_040899168.1"/>
</dbReference>
<gene>
    <name evidence="2" type="ORF">P175DRAFT_0520886</name>
</gene>
<evidence type="ECO:0000256" key="1">
    <source>
        <dbReference type="SAM" id="MobiDB-lite"/>
    </source>
</evidence>
<dbReference type="Proteomes" id="UP000244073">
    <property type="component" value="Unassembled WGS sequence"/>
</dbReference>
<reference evidence="2 3" key="1">
    <citation type="journal article" date="2018" name="Proc. Natl. Acad. Sci. U.S.A.">
        <title>Linking secondary metabolites to gene clusters through genome sequencing of six diverse Aspergillus species.</title>
        <authorList>
            <person name="Kaerboelling I."/>
            <person name="Vesth T.C."/>
            <person name="Frisvad J.C."/>
            <person name="Nybo J.L."/>
            <person name="Theobald S."/>
            <person name="Kuo A."/>
            <person name="Bowyer P."/>
            <person name="Matsuda Y."/>
            <person name="Mondo S."/>
            <person name="Lyhne E.K."/>
            <person name="Kogle M.E."/>
            <person name="Clum A."/>
            <person name="Lipzen A."/>
            <person name="Salamov A."/>
            <person name="Ngan C.Y."/>
            <person name="Daum C."/>
            <person name="Chiniquy J."/>
            <person name="Barry K."/>
            <person name="LaButti K."/>
            <person name="Haridas S."/>
            <person name="Simmons B.A."/>
            <person name="Magnuson J.K."/>
            <person name="Mortensen U.H."/>
            <person name="Larsen T.O."/>
            <person name="Grigoriev I.V."/>
            <person name="Baker S.E."/>
            <person name="Andersen M.R."/>
        </authorList>
    </citation>
    <scope>NUCLEOTIDE SEQUENCE [LARGE SCALE GENOMIC DNA]</scope>
    <source>
        <strain evidence="2 3">IBT 24754</strain>
    </source>
</reference>
<evidence type="ECO:0000313" key="3">
    <source>
        <dbReference type="Proteomes" id="UP000244073"/>
    </source>
</evidence>
<comment type="caution">
    <text evidence="2">The sequence shown here is derived from an EMBL/GenBank/DDBJ whole genome shotgun (WGS) entry which is preliminary data.</text>
</comment>
<organism evidence="2 3">
    <name type="scientific">Aspergillus ochraceoroseus IBT 24754</name>
    <dbReference type="NCBI Taxonomy" id="1392256"/>
    <lineage>
        <taxon>Eukaryota</taxon>
        <taxon>Fungi</taxon>
        <taxon>Dikarya</taxon>
        <taxon>Ascomycota</taxon>
        <taxon>Pezizomycotina</taxon>
        <taxon>Eurotiomycetes</taxon>
        <taxon>Eurotiomycetidae</taxon>
        <taxon>Eurotiales</taxon>
        <taxon>Aspergillaceae</taxon>
        <taxon>Aspergillus</taxon>
        <taxon>Aspergillus subgen. Nidulantes</taxon>
    </lineage>
</organism>
<name>A0A2T5M957_9EURO</name>
<dbReference type="GeneID" id="63816050"/>
<evidence type="ECO:0000313" key="2">
    <source>
        <dbReference type="EMBL" id="PTU25071.1"/>
    </source>
</evidence>
<accession>A0A2T5M957</accession>